<proteinExistence type="predicted"/>
<evidence type="ECO:0000313" key="3">
    <source>
        <dbReference type="EMBL" id="KAK1691741.1"/>
    </source>
</evidence>
<protein>
    <recommendedName>
        <fullName evidence="2">CCHC-type domain-containing protein</fullName>
    </recommendedName>
</protein>
<keyword evidence="4" id="KW-1185">Reference proteome</keyword>
<dbReference type="InterPro" id="IPR001878">
    <property type="entry name" value="Znf_CCHC"/>
</dbReference>
<accession>A0AAD8X098</accession>
<feature type="region of interest" description="Disordered" evidence="1">
    <location>
        <begin position="210"/>
        <end position="250"/>
    </location>
</feature>
<dbReference type="GO" id="GO:0003676">
    <property type="term" value="F:nucleic acid binding"/>
    <property type="evidence" value="ECO:0007669"/>
    <property type="project" value="InterPro"/>
</dbReference>
<dbReference type="Gene3D" id="4.10.60.10">
    <property type="entry name" value="Zinc finger, CCHC-type"/>
    <property type="match status" value="1"/>
</dbReference>
<dbReference type="InterPro" id="IPR036875">
    <property type="entry name" value="Znf_CCHC_sf"/>
</dbReference>
<dbReference type="EMBL" id="JAUUTY010000001">
    <property type="protein sequence ID" value="KAK1691741.1"/>
    <property type="molecule type" value="Genomic_DNA"/>
</dbReference>
<evidence type="ECO:0000256" key="1">
    <source>
        <dbReference type="SAM" id="MobiDB-lite"/>
    </source>
</evidence>
<evidence type="ECO:0000259" key="2">
    <source>
        <dbReference type="SMART" id="SM00343"/>
    </source>
</evidence>
<evidence type="ECO:0000313" key="4">
    <source>
        <dbReference type="Proteomes" id="UP001231189"/>
    </source>
</evidence>
<dbReference type="GO" id="GO:0008270">
    <property type="term" value="F:zinc ion binding"/>
    <property type="evidence" value="ECO:0007669"/>
    <property type="project" value="InterPro"/>
</dbReference>
<name>A0AAD8X098_LOLMU</name>
<gene>
    <name evidence="3" type="ORF">QYE76_008438</name>
</gene>
<feature type="domain" description="CCHC-type" evidence="2">
    <location>
        <begin position="195"/>
        <end position="211"/>
    </location>
</feature>
<comment type="caution">
    <text evidence="3">The sequence shown here is derived from an EMBL/GenBank/DDBJ whole genome shotgun (WGS) entry which is preliminary data.</text>
</comment>
<dbReference type="SUPFAM" id="SSF57756">
    <property type="entry name" value="Retrovirus zinc finger-like domains"/>
    <property type="match status" value="1"/>
</dbReference>
<feature type="compositionally biased region" description="Low complexity" evidence="1">
    <location>
        <begin position="226"/>
        <end position="250"/>
    </location>
</feature>
<dbReference type="AlphaFoldDB" id="A0AAD8X098"/>
<organism evidence="3 4">
    <name type="scientific">Lolium multiflorum</name>
    <name type="common">Italian ryegrass</name>
    <name type="synonym">Lolium perenne subsp. multiflorum</name>
    <dbReference type="NCBI Taxonomy" id="4521"/>
    <lineage>
        <taxon>Eukaryota</taxon>
        <taxon>Viridiplantae</taxon>
        <taxon>Streptophyta</taxon>
        <taxon>Embryophyta</taxon>
        <taxon>Tracheophyta</taxon>
        <taxon>Spermatophyta</taxon>
        <taxon>Magnoliopsida</taxon>
        <taxon>Liliopsida</taxon>
        <taxon>Poales</taxon>
        <taxon>Poaceae</taxon>
        <taxon>BOP clade</taxon>
        <taxon>Pooideae</taxon>
        <taxon>Poodae</taxon>
        <taxon>Poeae</taxon>
        <taxon>Poeae Chloroplast Group 2 (Poeae type)</taxon>
        <taxon>Loliodinae</taxon>
        <taxon>Loliinae</taxon>
        <taxon>Lolium</taxon>
    </lineage>
</organism>
<dbReference type="Proteomes" id="UP001231189">
    <property type="component" value="Unassembled WGS sequence"/>
</dbReference>
<dbReference type="SMART" id="SM00343">
    <property type="entry name" value="ZnF_C2HC"/>
    <property type="match status" value="2"/>
</dbReference>
<sequence length="366" mass="39349">MPPSHADAVDIVPVLPDAVDMDKELATEVPLPVDAAQLGLSAPSSLSGASLSSNKEDDKMLAYASSDPAVLIEGLGFLSLPPAASGGPISAGVCSVEDHDGEEFASPLASSKGTVFDSEQVIAEPCCDLSAAAAAFDDEEGWTQVGRGCRSSRAPLSSLREGLDRSLAFKRWARRRCFRCLERGHQVNSCRGSFRCIRCRRPGHRERFCRARSPAARSRSPEARARSPVARAPCQRSRSPSAQPRRPSSPLSWAGVLGHSSLHPVVQPCCKDSISSVESQFALLRMEVLQKFELLRSEVQDALAKLQVASVVHLPPEIQTGSIDEGFECCFGEFSPRALHTSSSVLTTVVATEIIVGNHLWCFQLS</sequence>
<reference evidence="3" key="1">
    <citation type="submission" date="2023-07" db="EMBL/GenBank/DDBJ databases">
        <title>A chromosome-level genome assembly of Lolium multiflorum.</title>
        <authorList>
            <person name="Chen Y."/>
            <person name="Copetti D."/>
            <person name="Kolliker R."/>
            <person name="Studer B."/>
        </authorList>
    </citation>
    <scope>NUCLEOTIDE SEQUENCE</scope>
    <source>
        <strain evidence="3">02402/16</strain>
        <tissue evidence="3">Leaf</tissue>
    </source>
</reference>
<feature type="domain" description="CCHC-type" evidence="2">
    <location>
        <begin position="176"/>
        <end position="192"/>
    </location>
</feature>